<dbReference type="EMBL" id="BAAADO010000002">
    <property type="protein sequence ID" value="GAA0485426.1"/>
    <property type="molecule type" value="Genomic_DNA"/>
</dbReference>
<keyword evidence="3" id="KW-0804">Transcription</keyword>
<accession>A0ABN1AX35</accession>
<dbReference type="Gene3D" id="1.10.10.10">
    <property type="entry name" value="Winged helix-like DNA-binding domain superfamily/Winged helix DNA-binding domain"/>
    <property type="match status" value="1"/>
</dbReference>
<feature type="domain" description="HTH deoR-type" evidence="4">
    <location>
        <begin position="4"/>
        <end position="59"/>
    </location>
</feature>
<evidence type="ECO:0000256" key="1">
    <source>
        <dbReference type="ARBA" id="ARBA00023015"/>
    </source>
</evidence>
<dbReference type="PANTHER" id="PTHR30363">
    <property type="entry name" value="HTH-TYPE TRANSCRIPTIONAL REGULATOR SRLR-RELATED"/>
    <property type="match status" value="1"/>
</dbReference>
<evidence type="ECO:0000313" key="6">
    <source>
        <dbReference type="Proteomes" id="UP001500880"/>
    </source>
</evidence>
<dbReference type="InterPro" id="IPR014036">
    <property type="entry name" value="DeoR-like_C"/>
</dbReference>
<dbReference type="PROSITE" id="PS51000">
    <property type="entry name" value="HTH_DEOR_2"/>
    <property type="match status" value="1"/>
</dbReference>
<gene>
    <name evidence="5" type="ORF">GCM10008986_08390</name>
</gene>
<evidence type="ECO:0000256" key="2">
    <source>
        <dbReference type="ARBA" id="ARBA00023125"/>
    </source>
</evidence>
<dbReference type="SUPFAM" id="SSF46785">
    <property type="entry name" value="Winged helix' DNA-binding domain"/>
    <property type="match status" value="1"/>
</dbReference>
<dbReference type="InterPro" id="IPR036388">
    <property type="entry name" value="WH-like_DNA-bd_sf"/>
</dbReference>
<dbReference type="InterPro" id="IPR037171">
    <property type="entry name" value="NagB/RpiA_transferase-like"/>
</dbReference>
<dbReference type="Pfam" id="PF08220">
    <property type="entry name" value="HTH_DeoR"/>
    <property type="match status" value="1"/>
</dbReference>
<dbReference type="Pfam" id="PF00455">
    <property type="entry name" value="DeoRC"/>
    <property type="match status" value="1"/>
</dbReference>
<dbReference type="Proteomes" id="UP001500880">
    <property type="component" value="Unassembled WGS sequence"/>
</dbReference>
<dbReference type="SMART" id="SM00420">
    <property type="entry name" value="HTH_DEOR"/>
    <property type="match status" value="1"/>
</dbReference>
<dbReference type="SUPFAM" id="SSF100950">
    <property type="entry name" value="NagB/RpiA/CoA transferase-like"/>
    <property type="match status" value="1"/>
</dbReference>
<dbReference type="RefSeq" id="WP_343837964.1">
    <property type="nucleotide sequence ID" value="NZ_BAAADO010000002.1"/>
</dbReference>
<evidence type="ECO:0000313" key="5">
    <source>
        <dbReference type="EMBL" id="GAA0485426.1"/>
    </source>
</evidence>
<dbReference type="PRINTS" id="PR00037">
    <property type="entry name" value="HTHLACR"/>
</dbReference>
<dbReference type="PANTHER" id="PTHR30363:SF44">
    <property type="entry name" value="AGA OPERON TRANSCRIPTIONAL REPRESSOR-RELATED"/>
    <property type="match status" value="1"/>
</dbReference>
<dbReference type="InterPro" id="IPR001034">
    <property type="entry name" value="DeoR_HTH"/>
</dbReference>
<keyword evidence="6" id="KW-1185">Reference proteome</keyword>
<comment type="caution">
    <text evidence="5">The sequence shown here is derived from an EMBL/GenBank/DDBJ whole genome shotgun (WGS) entry which is preliminary data.</text>
</comment>
<protein>
    <submittedName>
        <fullName evidence="5">DeoR/GlpR family DNA-binding transcription regulator</fullName>
    </submittedName>
</protein>
<dbReference type="InterPro" id="IPR018356">
    <property type="entry name" value="Tscrpt_reg_HTH_DeoR_CS"/>
</dbReference>
<keyword evidence="2 5" id="KW-0238">DNA-binding</keyword>
<keyword evidence="1" id="KW-0805">Transcription regulation</keyword>
<dbReference type="SMART" id="SM01134">
    <property type="entry name" value="DeoRC"/>
    <property type="match status" value="1"/>
</dbReference>
<proteinExistence type="predicted"/>
<dbReference type="InterPro" id="IPR050313">
    <property type="entry name" value="Carb_Metab_HTH_regulators"/>
</dbReference>
<evidence type="ECO:0000259" key="4">
    <source>
        <dbReference type="PROSITE" id="PS51000"/>
    </source>
</evidence>
<dbReference type="InterPro" id="IPR036390">
    <property type="entry name" value="WH_DNA-bd_sf"/>
</dbReference>
<evidence type="ECO:0000256" key="3">
    <source>
        <dbReference type="ARBA" id="ARBA00023163"/>
    </source>
</evidence>
<dbReference type="Gene3D" id="3.40.50.1360">
    <property type="match status" value="1"/>
</dbReference>
<name>A0ABN1AX35_9BACI</name>
<dbReference type="GO" id="GO:0003677">
    <property type="term" value="F:DNA binding"/>
    <property type="evidence" value="ECO:0007669"/>
    <property type="project" value="UniProtKB-KW"/>
</dbReference>
<reference evidence="5 6" key="1">
    <citation type="journal article" date="2019" name="Int. J. Syst. Evol. Microbiol.">
        <title>The Global Catalogue of Microorganisms (GCM) 10K type strain sequencing project: providing services to taxonomists for standard genome sequencing and annotation.</title>
        <authorList>
            <consortium name="The Broad Institute Genomics Platform"/>
            <consortium name="The Broad Institute Genome Sequencing Center for Infectious Disease"/>
            <person name="Wu L."/>
            <person name="Ma J."/>
        </authorList>
    </citation>
    <scope>NUCLEOTIDE SEQUENCE [LARGE SCALE GENOMIC DNA]</scope>
    <source>
        <strain evidence="5 6">JCM 12389</strain>
    </source>
</reference>
<organism evidence="5 6">
    <name type="scientific">Salinibacillus aidingensis</name>
    <dbReference type="NCBI Taxonomy" id="237684"/>
    <lineage>
        <taxon>Bacteria</taxon>
        <taxon>Bacillati</taxon>
        <taxon>Bacillota</taxon>
        <taxon>Bacilli</taxon>
        <taxon>Bacillales</taxon>
        <taxon>Bacillaceae</taxon>
        <taxon>Salinibacillus</taxon>
    </lineage>
</organism>
<dbReference type="PROSITE" id="PS00894">
    <property type="entry name" value="HTH_DEOR_1"/>
    <property type="match status" value="1"/>
</dbReference>
<sequence length="265" mass="29804">MYSKEKRRQLILERLAEVEKIDIEKLAEELDVSTMTIRRDLSYLEEQEEVIRTHGGAVLNKPLINESPFQLKEGKHSQQKKHIAQKAIQLIPDQATILLDSGTTTLEIARLMKNRSDVTIVTNDIKIAAELMDSEVKVIITGGELQNRIGALFGNVTENILREIHVDLFFLGAHAIDINAGITAPGFEKASIKKLMIEAADQVWLVSDSSKFKQKSFTKVCSLSELDGIITDQTIDKEYESLLKEHLNVMKANGGNDHESWSHSR</sequence>